<evidence type="ECO:0000313" key="3">
    <source>
        <dbReference type="Proteomes" id="UP000001568"/>
    </source>
</evidence>
<organism evidence="2 3">
    <name type="scientific">Ostreococcus lucimarinus (strain CCE9901)</name>
    <dbReference type="NCBI Taxonomy" id="436017"/>
    <lineage>
        <taxon>Eukaryota</taxon>
        <taxon>Viridiplantae</taxon>
        <taxon>Chlorophyta</taxon>
        <taxon>Mamiellophyceae</taxon>
        <taxon>Mamiellales</taxon>
        <taxon>Bathycoccaceae</taxon>
        <taxon>Ostreococcus</taxon>
    </lineage>
</organism>
<dbReference type="RefSeq" id="XP_001417822.1">
    <property type="nucleotide sequence ID" value="XM_001417785.1"/>
</dbReference>
<dbReference type="OrthoDB" id="498381at2759"/>
<evidence type="ECO:0000313" key="2">
    <source>
        <dbReference type="EMBL" id="ABO96115.1"/>
    </source>
</evidence>
<reference evidence="2 3" key="1">
    <citation type="journal article" date="2007" name="Proc. Natl. Acad. Sci. U.S.A.">
        <title>The tiny eukaryote Ostreococcus provides genomic insights into the paradox of plankton speciation.</title>
        <authorList>
            <person name="Palenik B."/>
            <person name="Grimwood J."/>
            <person name="Aerts A."/>
            <person name="Rouze P."/>
            <person name="Salamov A."/>
            <person name="Putnam N."/>
            <person name="Dupont C."/>
            <person name="Jorgensen R."/>
            <person name="Derelle E."/>
            <person name="Rombauts S."/>
            <person name="Zhou K."/>
            <person name="Otillar R."/>
            <person name="Merchant S.S."/>
            <person name="Podell S."/>
            <person name="Gaasterland T."/>
            <person name="Napoli C."/>
            <person name="Gendler K."/>
            <person name="Manuell A."/>
            <person name="Tai V."/>
            <person name="Vallon O."/>
            <person name="Piganeau G."/>
            <person name="Jancek S."/>
            <person name="Heijde M."/>
            <person name="Jabbari K."/>
            <person name="Bowler C."/>
            <person name="Lohr M."/>
            <person name="Robbens S."/>
            <person name="Werner G."/>
            <person name="Dubchak I."/>
            <person name="Pazour G.J."/>
            <person name="Ren Q."/>
            <person name="Paulsen I."/>
            <person name="Delwiche C."/>
            <person name="Schmutz J."/>
            <person name="Rokhsar D."/>
            <person name="Van de Peer Y."/>
            <person name="Moreau H."/>
            <person name="Grigoriev I.V."/>
        </authorList>
    </citation>
    <scope>NUCLEOTIDE SEQUENCE [LARGE SCALE GENOMIC DNA]</scope>
    <source>
        <strain evidence="2 3">CCE9901</strain>
    </source>
</reference>
<sequence>MDWEPLQKRRFARLEELQAFKAKEGHVQVPRTNQYEPGMKTWLYHQQRCFREGKLSKDKIQALRDVGVTLKMTQRVSWDARLMELIEFKRIHGHCNVPATWRHNKELGSWVGTQRKYKRTGKLSDERISALTSVGFEWEPKKALSR</sequence>
<dbReference type="EMBL" id="CP000585">
    <property type="protein sequence ID" value="ABO96115.1"/>
    <property type="molecule type" value="Genomic_DNA"/>
</dbReference>
<gene>
    <name evidence="2" type="ORF">OSTLU_38634</name>
</gene>
<dbReference type="KEGG" id="olu:OSTLU_38634"/>
<protein>
    <recommendedName>
        <fullName evidence="1">Helicase-associated domain-containing protein</fullName>
    </recommendedName>
</protein>
<dbReference type="Gramene" id="ABO96115">
    <property type="protein sequence ID" value="ABO96115"/>
    <property type="gene ID" value="OSTLU_38634"/>
</dbReference>
<dbReference type="PANTHER" id="PTHR33418">
    <property type="entry name" value="HELICASE-ASSOCIATED"/>
    <property type="match status" value="1"/>
</dbReference>
<evidence type="ECO:0000259" key="1">
    <source>
        <dbReference type="Pfam" id="PF03457"/>
    </source>
</evidence>
<dbReference type="Pfam" id="PF03457">
    <property type="entry name" value="HA"/>
    <property type="match status" value="2"/>
</dbReference>
<dbReference type="Gene3D" id="6.10.140.530">
    <property type="match status" value="2"/>
</dbReference>
<dbReference type="InterPro" id="IPR005114">
    <property type="entry name" value="Helicase_assoc"/>
</dbReference>
<dbReference type="AlphaFoldDB" id="A4RXW2"/>
<dbReference type="Proteomes" id="UP000001568">
    <property type="component" value="Chromosome 5"/>
</dbReference>
<dbReference type="eggNOG" id="ENOG502S8XU">
    <property type="taxonomic scope" value="Eukaryota"/>
</dbReference>
<proteinExistence type="predicted"/>
<name>A4RXW2_OSTLU</name>
<dbReference type="GeneID" id="5001716"/>
<keyword evidence="3" id="KW-1185">Reference proteome</keyword>
<feature type="domain" description="Helicase-associated" evidence="1">
    <location>
        <begin position="12"/>
        <end position="68"/>
    </location>
</feature>
<feature type="domain" description="Helicase-associated" evidence="1">
    <location>
        <begin position="75"/>
        <end position="136"/>
    </location>
</feature>
<feature type="non-terminal residue" evidence="2">
    <location>
        <position position="146"/>
    </location>
</feature>
<dbReference type="HOGENOM" id="CLU_120782_1_0_1"/>
<accession>A4RXW2</accession>
<dbReference type="PANTHER" id="PTHR33418:SF1">
    <property type="entry name" value="HELICASE-ASSOCIATED DOMAIN-CONTAINING PROTEIN"/>
    <property type="match status" value="1"/>
</dbReference>